<dbReference type="Proteomes" id="UP000790833">
    <property type="component" value="Unassembled WGS sequence"/>
</dbReference>
<accession>A0A9P8AHK1</accession>
<sequence>MQYIYTVKTFQDLNPTVLTWRRIALVEDTKSVIVGDKFLLDMESENYVPGLGNDKRDLFAFSNNTNTTGIVNLFKIPKIFNPSNAFFKQKDQVFHEISHANAKERLVKGTRFFPFGDCVRNEASTKAQYTRAFAVGGGGGVSYSFAIAIYLNVYSTQGGFGTGVELSGGITCDVPPYNTLQVQMRLDRVRISGMRSRQLKIQLAWNFGKTFEASPWKEEPVFEEARQSNFMISCVTDPELLQCSWR</sequence>
<protein>
    <submittedName>
        <fullName evidence="1">Uncharacterized protein</fullName>
    </submittedName>
</protein>
<proteinExistence type="predicted"/>
<evidence type="ECO:0000313" key="1">
    <source>
        <dbReference type="EMBL" id="KAG7192778.1"/>
    </source>
</evidence>
<organism evidence="1 2">
    <name type="scientific">Scheffersomyces spartinae</name>
    <dbReference type="NCBI Taxonomy" id="45513"/>
    <lineage>
        <taxon>Eukaryota</taxon>
        <taxon>Fungi</taxon>
        <taxon>Dikarya</taxon>
        <taxon>Ascomycota</taxon>
        <taxon>Saccharomycotina</taxon>
        <taxon>Pichiomycetes</taxon>
        <taxon>Debaryomycetaceae</taxon>
        <taxon>Scheffersomyces</taxon>
    </lineage>
</organism>
<reference evidence="1" key="1">
    <citation type="submission" date="2021-03" db="EMBL/GenBank/DDBJ databases">
        <authorList>
            <person name="Palmer J.M."/>
        </authorList>
    </citation>
    <scope>NUCLEOTIDE SEQUENCE</scope>
    <source>
        <strain evidence="1">ARV_011</strain>
    </source>
</reference>
<name>A0A9P8AHK1_9ASCO</name>
<dbReference type="EMBL" id="JAHMUF010000016">
    <property type="protein sequence ID" value="KAG7192778.1"/>
    <property type="molecule type" value="Genomic_DNA"/>
</dbReference>
<dbReference type="GeneID" id="66114935"/>
<comment type="caution">
    <text evidence="1">The sequence shown here is derived from an EMBL/GenBank/DDBJ whole genome shotgun (WGS) entry which is preliminary data.</text>
</comment>
<keyword evidence="2" id="KW-1185">Reference proteome</keyword>
<gene>
    <name evidence="1" type="ORF">KQ657_001561</name>
</gene>
<dbReference type="RefSeq" id="XP_043048328.1">
    <property type="nucleotide sequence ID" value="XM_043192356.1"/>
</dbReference>
<evidence type="ECO:0000313" key="2">
    <source>
        <dbReference type="Proteomes" id="UP000790833"/>
    </source>
</evidence>
<dbReference type="AlphaFoldDB" id="A0A9P8AHK1"/>